<protein>
    <submittedName>
        <fullName evidence="1">Putative MetA-pathway of phenol degradation</fullName>
    </submittedName>
</protein>
<reference evidence="1 2" key="1">
    <citation type="submission" date="2016-10" db="EMBL/GenBank/DDBJ databases">
        <authorList>
            <person name="de Groot N.N."/>
        </authorList>
    </citation>
    <scope>NUCLEOTIDE SEQUENCE [LARGE SCALE GENOMIC DNA]</scope>
    <source>
        <strain evidence="1 2">DSM 26000</strain>
    </source>
</reference>
<accession>A0A1I3IY55</accession>
<name>A0A1I3IY55_9FLAO</name>
<sequence>MKNIFLLTFLCSNFIFFKAQEKIELDRPDQTETSATVPLHYFQMENGYVYEQINKVENSQQFPGILFKYGIGESTELRLITQFNFDKIDDLKKNKFQPITLGFKTNLIKGKNKIPNISFLGHLSFFAKDDNGRNRIIPEFKFLFDYNLFETVSLGYNLGMEWDNNLNENYTYTFTIAKAVSPKLNIFVEAYGFVSPIISADHRLDGGFTYFLSNNSAIDLSAGKGLSKFSPDYFVSFGYSFRINLKK</sequence>
<dbReference type="Pfam" id="PF13557">
    <property type="entry name" value="Phenol_MetA_deg"/>
    <property type="match status" value="1"/>
</dbReference>
<evidence type="ECO:0000313" key="2">
    <source>
        <dbReference type="Proteomes" id="UP000198931"/>
    </source>
</evidence>
<gene>
    <name evidence="1" type="ORF">SAMN05443292_2843</name>
</gene>
<keyword evidence="2" id="KW-1185">Reference proteome</keyword>
<dbReference type="InterPro" id="IPR025737">
    <property type="entry name" value="FApF"/>
</dbReference>
<dbReference type="OrthoDB" id="1014491at2"/>
<organism evidence="1 2">
    <name type="scientific">Halpernia frigidisoli</name>
    <dbReference type="NCBI Taxonomy" id="1125876"/>
    <lineage>
        <taxon>Bacteria</taxon>
        <taxon>Pseudomonadati</taxon>
        <taxon>Bacteroidota</taxon>
        <taxon>Flavobacteriia</taxon>
        <taxon>Flavobacteriales</taxon>
        <taxon>Weeksellaceae</taxon>
        <taxon>Chryseobacterium group</taxon>
        <taxon>Halpernia</taxon>
    </lineage>
</organism>
<proteinExistence type="predicted"/>
<dbReference type="STRING" id="1125876.SAMN05443292_2843"/>
<dbReference type="AlphaFoldDB" id="A0A1I3IY55"/>
<dbReference type="EMBL" id="FOQT01000005">
    <property type="protein sequence ID" value="SFI52907.1"/>
    <property type="molecule type" value="Genomic_DNA"/>
</dbReference>
<evidence type="ECO:0000313" key="1">
    <source>
        <dbReference type="EMBL" id="SFI52907.1"/>
    </source>
</evidence>
<dbReference type="RefSeq" id="WP_090082337.1">
    <property type="nucleotide sequence ID" value="NZ_FOQT01000005.1"/>
</dbReference>
<dbReference type="Proteomes" id="UP000198931">
    <property type="component" value="Unassembled WGS sequence"/>
</dbReference>